<name>A0AC34RNU8_9BILA</name>
<organism evidence="1 2">
    <name type="scientific">Panagrolaimus sp. JU765</name>
    <dbReference type="NCBI Taxonomy" id="591449"/>
    <lineage>
        <taxon>Eukaryota</taxon>
        <taxon>Metazoa</taxon>
        <taxon>Ecdysozoa</taxon>
        <taxon>Nematoda</taxon>
        <taxon>Chromadorea</taxon>
        <taxon>Rhabditida</taxon>
        <taxon>Tylenchina</taxon>
        <taxon>Panagrolaimomorpha</taxon>
        <taxon>Panagrolaimoidea</taxon>
        <taxon>Panagrolaimidae</taxon>
        <taxon>Panagrolaimus</taxon>
    </lineage>
</organism>
<proteinExistence type="predicted"/>
<sequence length="138" mass="15394">MHEGLPTSDGLSFTDCCSPQYVLQKFASYFDDVGKVSKTFIDGKENVNLINVKYLELFGKLYHTVQTTLMISLKCGNIFSSKCQRPSNANVVVSASQYDTNIAAQMNENRQKREEEVAKLLTMLDVTAIKSAHAEFIA</sequence>
<dbReference type="WBParaSite" id="JU765_v2.g8727.t1">
    <property type="protein sequence ID" value="JU765_v2.g8727.t1"/>
    <property type="gene ID" value="JU765_v2.g8727"/>
</dbReference>
<evidence type="ECO:0000313" key="2">
    <source>
        <dbReference type="WBParaSite" id="JU765_v2.g8727.t1"/>
    </source>
</evidence>
<evidence type="ECO:0000313" key="1">
    <source>
        <dbReference type="Proteomes" id="UP000887576"/>
    </source>
</evidence>
<accession>A0AC34RNU8</accession>
<dbReference type="Proteomes" id="UP000887576">
    <property type="component" value="Unplaced"/>
</dbReference>
<protein>
    <submittedName>
        <fullName evidence="2">Uncharacterized protein</fullName>
    </submittedName>
</protein>
<reference evidence="2" key="1">
    <citation type="submission" date="2022-11" db="UniProtKB">
        <authorList>
            <consortium name="WormBaseParasite"/>
        </authorList>
    </citation>
    <scope>IDENTIFICATION</scope>
</reference>